<evidence type="ECO:0000259" key="13">
    <source>
        <dbReference type="SMART" id="SM00382"/>
    </source>
</evidence>
<dbReference type="Pfam" id="PF13177">
    <property type="entry name" value="DNA_pol3_delta2"/>
    <property type="match status" value="1"/>
</dbReference>
<dbReference type="NCBIfam" id="NF004046">
    <property type="entry name" value="PRK05563.1"/>
    <property type="match status" value="1"/>
</dbReference>
<dbReference type="PRINTS" id="PR00300">
    <property type="entry name" value="CLPPROTEASEA"/>
</dbReference>
<dbReference type="AlphaFoldDB" id="A0A124IW79"/>
<evidence type="ECO:0000256" key="12">
    <source>
        <dbReference type="SAM" id="MobiDB-lite"/>
    </source>
</evidence>
<dbReference type="Gene3D" id="3.40.50.300">
    <property type="entry name" value="P-loop containing nucleotide triphosphate hydrolases"/>
    <property type="match status" value="1"/>
</dbReference>
<keyword evidence="5" id="KW-0235">DNA replication</keyword>
<evidence type="ECO:0000256" key="8">
    <source>
        <dbReference type="ARBA" id="ARBA00022833"/>
    </source>
</evidence>
<keyword evidence="4" id="KW-0548">Nucleotidyltransferase</keyword>
<name>A0A124IW79_9BACL</name>
<dbReference type="SUPFAM" id="SSF48019">
    <property type="entry name" value="post-AAA+ oligomerization domain-like"/>
    <property type="match status" value="1"/>
</dbReference>
<keyword evidence="7" id="KW-0547">Nucleotide-binding</keyword>
<keyword evidence="3" id="KW-0808">Transferase</keyword>
<dbReference type="InterPro" id="IPR045085">
    <property type="entry name" value="HLD_clamp_pol_III_gamma_tau"/>
</dbReference>
<dbReference type="EMBL" id="LPVJ01000011">
    <property type="protein sequence ID" value="KUO96571.1"/>
    <property type="molecule type" value="Genomic_DNA"/>
</dbReference>
<proteinExistence type="inferred from homology"/>
<dbReference type="InterPro" id="IPR003593">
    <property type="entry name" value="AAA+_ATPase"/>
</dbReference>
<comment type="caution">
    <text evidence="14">The sequence shown here is derived from an EMBL/GenBank/DDBJ whole genome shotgun (WGS) entry which is preliminary data.</text>
</comment>
<dbReference type="GO" id="GO:0009360">
    <property type="term" value="C:DNA polymerase III complex"/>
    <property type="evidence" value="ECO:0007669"/>
    <property type="project" value="InterPro"/>
</dbReference>
<comment type="catalytic activity">
    <reaction evidence="11">
        <text>DNA(n) + a 2'-deoxyribonucleoside 5'-triphosphate = DNA(n+1) + diphosphate</text>
        <dbReference type="Rhea" id="RHEA:22508"/>
        <dbReference type="Rhea" id="RHEA-COMP:17339"/>
        <dbReference type="Rhea" id="RHEA-COMP:17340"/>
        <dbReference type="ChEBI" id="CHEBI:33019"/>
        <dbReference type="ChEBI" id="CHEBI:61560"/>
        <dbReference type="ChEBI" id="CHEBI:173112"/>
        <dbReference type="EC" id="2.7.7.7"/>
    </reaction>
</comment>
<dbReference type="GO" id="GO:0005524">
    <property type="term" value="F:ATP binding"/>
    <property type="evidence" value="ECO:0007669"/>
    <property type="project" value="UniProtKB-KW"/>
</dbReference>
<evidence type="ECO:0000256" key="9">
    <source>
        <dbReference type="ARBA" id="ARBA00022840"/>
    </source>
</evidence>
<evidence type="ECO:0000256" key="4">
    <source>
        <dbReference type="ARBA" id="ARBA00022695"/>
    </source>
</evidence>
<evidence type="ECO:0000256" key="10">
    <source>
        <dbReference type="ARBA" id="ARBA00022932"/>
    </source>
</evidence>
<dbReference type="NCBIfam" id="TIGR02397">
    <property type="entry name" value="dnaX_nterm"/>
    <property type="match status" value="1"/>
</dbReference>
<dbReference type="Pfam" id="PF12169">
    <property type="entry name" value="DNA_pol3_gamma3"/>
    <property type="match status" value="1"/>
</dbReference>
<comment type="similarity">
    <text evidence="1">Belongs to the DnaX/STICHEL family.</text>
</comment>
<evidence type="ECO:0000256" key="3">
    <source>
        <dbReference type="ARBA" id="ARBA00022679"/>
    </source>
</evidence>
<gene>
    <name evidence="14" type="ORF">ATW55_00360</name>
</gene>
<evidence type="ECO:0000313" key="14">
    <source>
        <dbReference type="EMBL" id="KUO96571.1"/>
    </source>
</evidence>
<evidence type="ECO:0000256" key="11">
    <source>
        <dbReference type="ARBA" id="ARBA00049244"/>
    </source>
</evidence>
<dbReference type="GO" id="GO:0006261">
    <property type="term" value="P:DNA-templated DNA replication"/>
    <property type="evidence" value="ECO:0007669"/>
    <property type="project" value="TreeGrafter"/>
</dbReference>
<dbReference type="GO" id="GO:0003677">
    <property type="term" value="F:DNA binding"/>
    <property type="evidence" value="ECO:0007669"/>
    <property type="project" value="InterPro"/>
</dbReference>
<keyword evidence="10" id="KW-0239">DNA-directed DNA polymerase</keyword>
<dbReference type="SMART" id="SM00382">
    <property type="entry name" value="AAA"/>
    <property type="match status" value="1"/>
</dbReference>
<reference evidence="14 15" key="1">
    <citation type="submission" date="2015-12" db="EMBL/GenBank/DDBJ databases">
        <title>Draft genome sequence of Acidibacillus ferrooxidans ITV001, isolated from a chalcopyrite acid mine drainage site in Brazil.</title>
        <authorList>
            <person name="Dall'Agnol H."/>
            <person name="Nancucheo I."/>
            <person name="Johnson B."/>
            <person name="Oliveira R."/>
            <person name="Leite L."/>
            <person name="Pylro V."/>
            <person name="Nunes G.L."/>
            <person name="Tzotzos G."/>
            <person name="Fernandes G.R."/>
            <person name="Dutra J."/>
            <person name="Orellana S.C."/>
            <person name="Oliveira G."/>
        </authorList>
    </citation>
    <scope>NUCLEOTIDE SEQUENCE [LARGE SCALE GENOMIC DNA]</scope>
    <source>
        <strain evidence="15">ITV01</strain>
    </source>
</reference>
<evidence type="ECO:0000256" key="6">
    <source>
        <dbReference type="ARBA" id="ARBA00022723"/>
    </source>
</evidence>
<dbReference type="CDD" id="cd00009">
    <property type="entry name" value="AAA"/>
    <property type="match status" value="1"/>
</dbReference>
<dbReference type="GO" id="GO:0046872">
    <property type="term" value="F:metal ion binding"/>
    <property type="evidence" value="ECO:0007669"/>
    <property type="project" value="UniProtKB-KW"/>
</dbReference>
<dbReference type="Pfam" id="PF22608">
    <property type="entry name" value="DNAX_ATPase_lid"/>
    <property type="match status" value="1"/>
</dbReference>
<keyword evidence="8" id="KW-0862">Zinc</keyword>
<accession>A0A124IW79</accession>
<dbReference type="InterPro" id="IPR050238">
    <property type="entry name" value="DNA_Rep/Repair_Clamp_Loader"/>
</dbReference>
<dbReference type="OrthoDB" id="9810148at2"/>
<evidence type="ECO:0000256" key="1">
    <source>
        <dbReference type="ARBA" id="ARBA00006360"/>
    </source>
</evidence>
<dbReference type="PANTHER" id="PTHR11669">
    <property type="entry name" value="REPLICATION FACTOR C / DNA POLYMERASE III GAMMA-TAU SUBUNIT"/>
    <property type="match status" value="1"/>
</dbReference>
<dbReference type="PANTHER" id="PTHR11669:SF0">
    <property type="entry name" value="PROTEIN STICHEL-LIKE 2"/>
    <property type="match status" value="1"/>
</dbReference>
<dbReference type="RefSeq" id="WP_067713309.1">
    <property type="nucleotide sequence ID" value="NZ_LPVJ01000011.1"/>
</dbReference>
<keyword evidence="9" id="KW-0067">ATP-binding</keyword>
<dbReference type="Gene3D" id="1.20.272.10">
    <property type="match status" value="1"/>
</dbReference>
<protein>
    <recommendedName>
        <fullName evidence="2">DNA-directed DNA polymerase</fullName>
        <ecNumber evidence="2">2.7.7.7</ecNumber>
    </recommendedName>
</protein>
<keyword evidence="15" id="KW-1185">Reference proteome</keyword>
<dbReference type="CDD" id="cd18137">
    <property type="entry name" value="HLD_clamp_pol_III_gamma_tau"/>
    <property type="match status" value="1"/>
</dbReference>
<dbReference type="FunFam" id="3.40.50.300:FF:000014">
    <property type="entry name" value="DNA polymerase III subunit gamma/tau"/>
    <property type="match status" value="1"/>
</dbReference>
<dbReference type="GO" id="GO:0003887">
    <property type="term" value="F:DNA-directed DNA polymerase activity"/>
    <property type="evidence" value="ECO:0007669"/>
    <property type="project" value="UniProtKB-KW"/>
</dbReference>
<dbReference type="InterPro" id="IPR022754">
    <property type="entry name" value="DNA_pol_III_gamma-3"/>
</dbReference>
<evidence type="ECO:0000256" key="5">
    <source>
        <dbReference type="ARBA" id="ARBA00022705"/>
    </source>
</evidence>
<evidence type="ECO:0000256" key="2">
    <source>
        <dbReference type="ARBA" id="ARBA00012417"/>
    </source>
</evidence>
<dbReference type="InterPro" id="IPR001270">
    <property type="entry name" value="ClpA/B"/>
</dbReference>
<dbReference type="InterPro" id="IPR012763">
    <property type="entry name" value="DNA_pol_III_sug/sutau_N"/>
</dbReference>
<sequence length="611" mass="67020">MYLALYRTWRPQRFDEVVGQQAVVRTLKNALRANRLAHAYLFAGPRGTGKTSLAKILAKAVNCEHSVDGEPCNSCAACIGITQGSIVDVVEMDAASNRGVDEVRSVLEQVRYAPTAVRYKVYIIDEVHMLTTEAFNALLKTLEEPPAECLFLLATTDVIKVPATIASRCQRFDLSRVASDLVVARLREVVKSLNKDVEDAALWMIARVTDGGMRDALSLLDQLLSYEDGRVNVESVAEIIGGIHSERVGRLIGALLRGEPSLFLAELSELWELGVDASQLLGELVSYVRDAIHLALGVEGADASTRVHYDPTFPVVVQQTDGGTLLRMLEALALAQSEIRHQAQARVYFEVVLLSLLPEATVESTATVQGSEVRGAPSVEEGEVVRLKEEIRALHARVAALEQASLRRTGVSDRGISSPAGASPKMRAAPPVSSSSPEMRARGESQSNGGDRFSAELRDNAVEASYTVYATPPESAVSDAGGEGDLALLKRIQADWNQILDAVREIRVQTRAWLADGRPEELVGNTIYGRYAHALHASHVMKQVNLDLIEDVLAKRYQRKLRYVAISEDEWRKRLPKAEEANDAPPPSSRETWVEKVVEWFGEDAVKIVDE</sequence>
<dbReference type="InterPro" id="IPR008921">
    <property type="entry name" value="DNA_pol3_clamp-load_cplx_C"/>
</dbReference>
<evidence type="ECO:0000313" key="15">
    <source>
        <dbReference type="Proteomes" id="UP000053557"/>
    </source>
</evidence>
<feature type="region of interest" description="Disordered" evidence="12">
    <location>
        <begin position="409"/>
        <end position="453"/>
    </location>
</feature>
<dbReference type="Gene3D" id="1.10.8.60">
    <property type="match status" value="1"/>
</dbReference>
<dbReference type="Proteomes" id="UP000053557">
    <property type="component" value="Unassembled WGS sequence"/>
</dbReference>
<evidence type="ECO:0000256" key="7">
    <source>
        <dbReference type="ARBA" id="ARBA00022741"/>
    </source>
</evidence>
<dbReference type="SUPFAM" id="SSF52540">
    <property type="entry name" value="P-loop containing nucleoside triphosphate hydrolases"/>
    <property type="match status" value="1"/>
</dbReference>
<keyword evidence="6" id="KW-0479">Metal-binding</keyword>
<feature type="domain" description="AAA+ ATPase" evidence="13">
    <location>
        <begin position="36"/>
        <end position="178"/>
    </location>
</feature>
<dbReference type="InterPro" id="IPR027417">
    <property type="entry name" value="P-loop_NTPase"/>
</dbReference>
<organism evidence="14 15">
    <name type="scientific">Ferroacidibacillus organovorans</name>
    <dbReference type="NCBI Taxonomy" id="1765683"/>
    <lineage>
        <taxon>Bacteria</taxon>
        <taxon>Bacillati</taxon>
        <taxon>Bacillota</taxon>
        <taxon>Bacilli</taxon>
        <taxon>Bacillales</taxon>
        <taxon>Alicyclobacillaceae</taxon>
        <taxon>Ferroacidibacillus</taxon>
    </lineage>
</organism>
<dbReference type="EC" id="2.7.7.7" evidence="2"/>